<dbReference type="InterPro" id="IPR002622">
    <property type="entry name" value="Transposase_14"/>
</dbReference>
<dbReference type="Pfam" id="PF01710">
    <property type="entry name" value="HTH_Tnp_IS630"/>
    <property type="match status" value="1"/>
</dbReference>
<reference evidence="2 3" key="1">
    <citation type="journal article" date="2023" name="Int. J. Syst. Evol. Microbiol.">
        <title>Methylocystis iwaonis sp. nov., a type II methane-oxidizing bacterium from surface soil of a rice paddy field in Japan, and emended description of the genus Methylocystis (ex Whittenbury et al. 1970) Bowman et al. 1993.</title>
        <authorList>
            <person name="Kaise H."/>
            <person name="Sawadogo J.B."/>
            <person name="Alam M.S."/>
            <person name="Ueno C."/>
            <person name="Dianou D."/>
            <person name="Shinjo R."/>
            <person name="Asakawa S."/>
        </authorList>
    </citation>
    <scope>NUCLEOTIDE SEQUENCE [LARGE SCALE GENOMIC DNA]</scope>
    <source>
        <strain evidence="2 3">SS37A-Re</strain>
    </source>
</reference>
<organism evidence="2 3">
    <name type="scientific">Methylocystis iwaonis</name>
    <dbReference type="NCBI Taxonomy" id="2885079"/>
    <lineage>
        <taxon>Bacteria</taxon>
        <taxon>Pseudomonadati</taxon>
        <taxon>Pseudomonadota</taxon>
        <taxon>Alphaproteobacteria</taxon>
        <taxon>Hyphomicrobiales</taxon>
        <taxon>Methylocystaceae</taxon>
        <taxon>Methylocystis</taxon>
    </lineage>
</organism>
<dbReference type="Proteomes" id="UP001317629">
    <property type="component" value="Chromosome"/>
</dbReference>
<accession>A0ABM8E4N0</accession>
<protein>
    <submittedName>
        <fullName evidence="2">Transposase</fullName>
    </submittedName>
</protein>
<evidence type="ECO:0000259" key="1">
    <source>
        <dbReference type="Pfam" id="PF01710"/>
    </source>
</evidence>
<sequence>MARAYSQDLRDRVIDVALKGLSARQAAARFGVGDATAIVWVRRARQSGERGARKQGQPKRCKLDPHRDFLLALIEATPDLTISELLERLLAERGIKASRATLWGFLDRCGLTYKKRPPMRASRTGGM</sequence>
<dbReference type="EMBL" id="AP027142">
    <property type="protein sequence ID" value="BDV32806.1"/>
    <property type="molecule type" value="Genomic_DNA"/>
</dbReference>
<keyword evidence="3" id="KW-1185">Reference proteome</keyword>
<proteinExistence type="predicted"/>
<evidence type="ECO:0000313" key="2">
    <source>
        <dbReference type="EMBL" id="BDV32806.1"/>
    </source>
</evidence>
<name>A0ABM8E4N0_9HYPH</name>
<feature type="domain" description="Transposase Synechocystis PCC 6803" evidence="1">
    <location>
        <begin position="4"/>
        <end position="84"/>
    </location>
</feature>
<evidence type="ECO:0000313" key="3">
    <source>
        <dbReference type="Proteomes" id="UP001317629"/>
    </source>
</evidence>
<gene>
    <name evidence="2" type="primary">TRm10-1a</name>
    <name evidence="2" type="ORF">SS37A_03350</name>
</gene>
<dbReference type="SUPFAM" id="SSF46689">
    <property type="entry name" value="Homeodomain-like"/>
    <property type="match status" value="1"/>
</dbReference>
<dbReference type="InterPro" id="IPR009057">
    <property type="entry name" value="Homeodomain-like_sf"/>
</dbReference>